<feature type="domain" description="DUF6443" evidence="2">
    <location>
        <begin position="982"/>
        <end position="1112"/>
    </location>
</feature>
<dbReference type="InterPro" id="IPR022385">
    <property type="entry name" value="Rhs_assc_core"/>
</dbReference>
<dbReference type="KEGG" id="cpi:Cpin_3185"/>
<dbReference type="OrthoDB" id="976756at2"/>
<evidence type="ECO:0000259" key="2">
    <source>
        <dbReference type="Pfam" id="PF20041"/>
    </source>
</evidence>
<accession>A0A979GPM7</accession>
<dbReference type="EMBL" id="CP001699">
    <property type="protein sequence ID" value="ACU60652.1"/>
    <property type="molecule type" value="Genomic_DNA"/>
</dbReference>
<organism evidence="3 4">
    <name type="scientific">Chitinophaga pinensis (strain ATCC 43595 / DSM 2588 / LMG 13176 / NBRC 15968 / NCIMB 11800 / UQM 2034)</name>
    <dbReference type="NCBI Taxonomy" id="485918"/>
    <lineage>
        <taxon>Bacteria</taxon>
        <taxon>Pseudomonadati</taxon>
        <taxon>Bacteroidota</taxon>
        <taxon>Chitinophagia</taxon>
        <taxon>Chitinophagales</taxon>
        <taxon>Chitinophagaceae</taxon>
        <taxon>Chitinophaga</taxon>
    </lineage>
</organism>
<dbReference type="Gene3D" id="2.180.10.10">
    <property type="entry name" value="RHS repeat-associated core"/>
    <property type="match status" value="2"/>
</dbReference>
<evidence type="ECO:0000313" key="4">
    <source>
        <dbReference type="Proteomes" id="UP000002215"/>
    </source>
</evidence>
<feature type="signal peptide" evidence="1">
    <location>
        <begin position="1"/>
        <end position="22"/>
    </location>
</feature>
<dbReference type="Gene3D" id="2.60.40.2700">
    <property type="match status" value="4"/>
</dbReference>
<keyword evidence="1" id="KW-0732">Signal</keyword>
<gene>
    <name evidence="3" type="ordered locus">Cpin_3185</name>
</gene>
<dbReference type="Pfam" id="PF20041">
    <property type="entry name" value="DUF6443"/>
    <property type="match status" value="1"/>
</dbReference>
<dbReference type="NCBIfam" id="TIGR03696">
    <property type="entry name" value="Rhs_assc_core"/>
    <property type="match status" value="1"/>
</dbReference>
<dbReference type="Proteomes" id="UP000002215">
    <property type="component" value="Chromosome"/>
</dbReference>
<reference evidence="4" key="1">
    <citation type="submission" date="2009-08" db="EMBL/GenBank/DDBJ databases">
        <title>The complete genome of Chitinophaga pinensis DSM 2588.</title>
        <authorList>
            <consortium name="US DOE Joint Genome Institute (JGI-PGF)"/>
            <person name="Lucas S."/>
            <person name="Copeland A."/>
            <person name="Lapidus A."/>
            <person name="Glavina del Rio T."/>
            <person name="Dalin E."/>
            <person name="Tice H."/>
            <person name="Bruce D."/>
            <person name="Goodwin L."/>
            <person name="Pitluck S."/>
            <person name="Kyrpides N."/>
            <person name="Mavromatis K."/>
            <person name="Ivanova N."/>
            <person name="Mikhailova N."/>
            <person name="Sims D."/>
            <person name="Meinche L."/>
            <person name="Brettin T."/>
            <person name="Detter J.C."/>
            <person name="Han C."/>
            <person name="Larimer F."/>
            <person name="Land M."/>
            <person name="Hauser L."/>
            <person name="Markowitz V."/>
            <person name="Cheng J.-F."/>
            <person name="Hugenholtz P."/>
            <person name="Woyke T."/>
            <person name="Wu D."/>
            <person name="Spring S."/>
            <person name="Klenk H.-P."/>
            <person name="Eisen J.A."/>
        </authorList>
    </citation>
    <scope>NUCLEOTIDE SEQUENCE [LARGE SCALE GENOMIC DNA]</scope>
    <source>
        <strain evidence="4">ATCC 43595 / DSM 2588 / LMG 13176 / NBRC 15968 / NCIMB 11800 / UQM 2034</strain>
    </source>
</reference>
<reference evidence="3 4" key="2">
    <citation type="journal article" date="2010" name="Stand. Genomic Sci.">
        <title>Complete genome sequence of Chitinophaga pinensis type strain (UQM 2034).</title>
        <authorList>
            <person name="Glavina Del Rio T."/>
            <person name="Abt B."/>
            <person name="Spring S."/>
            <person name="Lapidus A."/>
            <person name="Nolan M."/>
            <person name="Tice H."/>
            <person name="Copeland A."/>
            <person name="Cheng J.F."/>
            <person name="Chen F."/>
            <person name="Bruce D."/>
            <person name="Goodwin L."/>
            <person name="Pitluck S."/>
            <person name="Ivanova N."/>
            <person name="Mavromatis K."/>
            <person name="Mikhailova N."/>
            <person name="Pati A."/>
            <person name="Chen A."/>
            <person name="Palaniappan K."/>
            <person name="Land M."/>
            <person name="Hauser L."/>
            <person name="Chang Y.J."/>
            <person name="Jeffries C.D."/>
            <person name="Chain P."/>
            <person name="Saunders E."/>
            <person name="Detter J.C."/>
            <person name="Brettin T."/>
            <person name="Rohde M."/>
            <person name="Goker M."/>
            <person name="Bristow J."/>
            <person name="Eisen J.A."/>
            <person name="Markowitz V."/>
            <person name="Hugenholtz P."/>
            <person name="Kyrpides N.C."/>
            <person name="Klenk H.P."/>
            <person name="Lucas S."/>
        </authorList>
    </citation>
    <scope>NUCLEOTIDE SEQUENCE [LARGE SCALE GENOMIC DNA]</scope>
    <source>
        <strain evidence="4">ATCC 43595 / DSM 2588 / LMG 13176 / NBRC 15968 / NCIMB 11800 / UQM 2034</strain>
    </source>
</reference>
<evidence type="ECO:0000256" key="1">
    <source>
        <dbReference type="SAM" id="SignalP"/>
    </source>
</evidence>
<feature type="chain" id="PRO_5038053803" description="DUF6443 domain-containing protein" evidence="1">
    <location>
        <begin position="23"/>
        <end position="2418"/>
    </location>
</feature>
<sequence>MRFLRLFLLGLLVLVPHLAAWAQSYSIQGPSCVLPGQAVTFSINGSWSIGDSFSWCVNGGTISGVSTSCKNGQNVSNITVIYSNNAGSTQISMSKNGGTTVYFSPVVLSDNQINVGATQNIVSGTVPDPLTSVTAIPGCEGYTFQWQQNPYTFNALSDDWTDIDGATSATLTLPAMTQTMNYRRVVFAGGFSVTSTGITVNVVPSLTGGTITNPVSQPVIYNTNPGTINSATDASGGWNGSYAYQWQKSTDGTNYSDISGQTGLSLNPGALTASTYFKRMVKRGTETAFSNVVLISVYPQFVIGSIASPVGSAVNYNTSVPQINGPTRSGGGCSGSYSFKWQSSTNGTTFSDIAGATALNFTPGPLTASTYYRVVVFCGSESRTSNSIYIQVYPQLVAGTLSPASQSIDYNTVPTAITGTAATGGNGTYSYAWQSSPDNITFSTISGATGVNYTPPALTATTHYRRSVTCNGVTVYAPKVTVTVDPPLTSGGTITPATVTVNYNTSPGQLSGTVPSGGGPLYDYKWQFSTDNVSWSYISGATAQNYTPPALTSKRYYRREAISNGTSIWSNTATVFVYAALQAGSISPASATINNNAVAPQLTANPTGGSGVYTYQWQSSDNNSTWTSISGATDDQLNPGMLTETAYYRVIVTSNGVSATAASVAVNVLPEFSAGAISPALKSINYNTAAGSFTVSPSGGNGTYSYVWQYTEDDGYWYTISGATSATYTAGTLTKDRSFRVIVTSNGVSQTSISATVKVYPQLVIGTVSPAVQTVSVNGEAQSLRLSTVSGGNGVNSFTWQQSANGSSWADIANTDNQNYQPAAGTTNQYYRVKVTSNGVSVFSNPALVQVQLLGGIIGVSASPVAPGGSASITNVAGASNGACAGGYAYEFQKSTDEMNWDVLPSASLTGLTGTAFYRRKVTCGAEVTYSNTVCIRVEGAQTIIPDTSTMVSVTEPVATMKAYGSGASATNMNYIRTRTVRKSGVTTETAADALTNVQDVRESTEYMDGFGRTLQVVDKKATNAGKDWVKTTFYDDLGREAVSFLPYPDNASDGNFKLSPGSVQTAFYNTFYENKENFYYSRKVFDNAPDDEVNETRKPGKSWEGNARGNRTLSRTNRLSEGVRVWRIGYSESDLPVSTAVYPAGSLMVTETTDESNTKTVTYKDEQGQVVLEKVQFGAKIGETHDDWLCTYYVRDDFGRQRVVITPKAVNAIKSNWVMTSAIFTELCFGSFYDKYGLAVVNRMPGAVNEMVYDGRERLVLERNGNDKQRGYWRLVGFDALNRVVMNGQYFSPSSRLVLQDSLLTYGVASKTVTHSYPEVNLVMEQYGGAALYEATTSITLLPGFNTNTSAVTLEIDPAAAGDTEVVTLNSFLTAVNPASLKVNKYFYYDDYTFAGALPAVPSLLGKAKVYSNDNPDVPAAFSTINTGLSTGVKVRILGTDQWLVSTAYFDHRNRNAQIVRNNSSGGISTTTSLYNFSGELLSRYVAHMNAAAATTPTTLLYTYHFNPAGKIDSVKLCLNDDFAAQRTISYKTYNELGKVSKKRIGVTGTTAQLETFDYSYGMNGLEGINKSFVNGTGGSSNWFGQVIGFDKGFSARQYSGELSGSSWKTKGSVARALGFGYDQMSRLVESDFSQQNEGSTTWTNSPVDFSSAFKYDDNTNLSSMVQYGMDGAVSRKVDSLEMGFYANSNKLNYVKDHKNVSGGQNRDDFNELVSNTATDFTYDQNSNQTRDRNKGIDSTWYNVLNLPERVAVPGKGVVSFLYDADGNKLRKLVVDSTSTPVKRIETDYMGDLVYTNDTLREVFYDEGRIRMVYKENRPPKFSWDYYIPDNAGNIRMVIATESDTSKYVATMEPEYAETENLLFSNIDNTRVPKPVGYPADASNAPNNFVAKLNAQNGQKIGPSLVLRVMAGDTVQVGVKAFYKSGSSSSYTSPVNDLVTALLSAFSGVGVVDGIHKGSGAGSPISTMNAALYNEMKNNDPSQNQPDKLKAFMNYAGFDDQFNMSDDNTGVLQVQNAPDAVQVLSTGKMVVKKTGFMYFFVSNETGQDVYFDRLVVEHYGRLLEETHYYPYGGIMAGISSKALKGDDYIENRKLFGGKELNDKEFADGAGLKLADFGARWYNALAGNWTTLDPKASEMQAFSPYNYCLGNPVRYIDGNGKKPTDIVYIDIYGREVHRIKSDAEFRTFIQFSYMAADPAKSNIGWIEVPMPGIIAEKGGMATTDDKYQQYDYLIAARTGYVNQAKNAGALQLYTEGGNPIPKSELAQIPDLNPTLVKAMVMEESTMGDRGITDIMQSNVRGDWKTSHQLKQAYGIKKDEVMTPSISLWLGVRILMTKGFKGGIKVDKGGKKTYTFQGYKKAVKNYNGGGNEFYTEQIEQLLKKVIEGNKSIPKKAIEWLSRPPQLKIPEQQKNEPILR</sequence>
<protein>
    <recommendedName>
        <fullName evidence="2">DUF6443 domain-containing protein</fullName>
    </recommendedName>
</protein>
<name>A0A979GPM7_CHIPD</name>
<evidence type="ECO:0000313" key="3">
    <source>
        <dbReference type="EMBL" id="ACU60652.1"/>
    </source>
</evidence>
<proteinExistence type="predicted"/>
<dbReference type="InterPro" id="IPR045619">
    <property type="entry name" value="DUF6443"/>
</dbReference>
<dbReference type="RefSeq" id="WP_012790828.1">
    <property type="nucleotide sequence ID" value="NC_013132.1"/>
</dbReference>